<dbReference type="AlphaFoldDB" id="A0A9D2ANC7"/>
<evidence type="ECO:0000313" key="6">
    <source>
        <dbReference type="EMBL" id="HIX38524.1"/>
    </source>
</evidence>
<reference evidence="6" key="2">
    <citation type="submission" date="2021-04" db="EMBL/GenBank/DDBJ databases">
        <authorList>
            <person name="Gilroy R."/>
        </authorList>
    </citation>
    <scope>NUCLEOTIDE SEQUENCE</scope>
    <source>
        <strain evidence="6">ChiHjej12B11-1927</strain>
    </source>
</reference>
<dbReference type="CDD" id="cd03255">
    <property type="entry name" value="ABC_MJ0796_LolCDE_FtsE"/>
    <property type="match status" value="1"/>
</dbReference>
<dbReference type="GO" id="GO:0005524">
    <property type="term" value="F:ATP binding"/>
    <property type="evidence" value="ECO:0007669"/>
    <property type="project" value="UniProtKB-KW"/>
</dbReference>
<sequence length="244" mass="27511">MEEKIDTAQKITVKNRAMIRINRLRKVYKLEDESVVALHGVSAEIQRGEICCIFGTSGSGKSTLLNHLAGMEKPTSGEIFMGKTDITKLREADMVSFRRKHIGFIFQAYNLLPGLTALENVALPMVFQGYPKKERNKRAEDLLKRVGLEKRIHHYPSQMSGGQQQRVGIARAFVTDPKVVFADEPTGNLDTKTTAQIMEMITEMARQNNQTIVLVTHDPHMASYADRIITLIDGKIVKDEQKKK</sequence>
<evidence type="ECO:0000259" key="5">
    <source>
        <dbReference type="PROSITE" id="PS50893"/>
    </source>
</evidence>
<dbReference type="PANTHER" id="PTHR42798">
    <property type="entry name" value="LIPOPROTEIN-RELEASING SYSTEM ATP-BINDING PROTEIN LOLD"/>
    <property type="match status" value="1"/>
</dbReference>
<proteinExistence type="inferred from homology"/>
<feature type="domain" description="ABC transporter" evidence="5">
    <location>
        <begin position="19"/>
        <end position="244"/>
    </location>
</feature>
<dbReference type="PANTHER" id="PTHR42798:SF6">
    <property type="entry name" value="CELL DIVISION ATP-BINDING PROTEIN FTSE"/>
    <property type="match status" value="1"/>
</dbReference>
<keyword evidence="2" id="KW-0813">Transport</keyword>
<dbReference type="Pfam" id="PF00005">
    <property type="entry name" value="ABC_tran"/>
    <property type="match status" value="1"/>
</dbReference>
<gene>
    <name evidence="6" type="ORF">H9738_11760</name>
</gene>
<dbReference type="InterPro" id="IPR027417">
    <property type="entry name" value="P-loop_NTPase"/>
</dbReference>
<comment type="caution">
    <text evidence="6">The sequence shown here is derived from an EMBL/GenBank/DDBJ whole genome shotgun (WGS) entry which is preliminary data.</text>
</comment>
<dbReference type="PROSITE" id="PS00211">
    <property type="entry name" value="ABC_TRANSPORTER_1"/>
    <property type="match status" value="1"/>
</dbReference>
<organism evidence="6 7">
    <name type="scientific">Candidatus Blautia pullistercoris</name>
    <dbReference type="NCBI Taxonomy" id="2838499"/>
    <lineage>
        <taxon>Bacteria</taxon>
        <taxon>Bacillati</taxon>
        <taxon>Bacillota</taxon>
        <taxon>Clostridia</taxon>
        <taxon>Lachnospirales</taxon>
        <taxon>Lachnospiraceae</taxon>
        <taxon>Blautia</taxon>
    </lineage>
</organism>
<evidence type="ECO:0000256" key="1">
    <source>
        <dbReference type="ARBA" id="ARBA00005417"/>
    </source>
</evidence>
<dbReference type="InterPro" id="IPR017911">
    <property type="entry name" value="MacB-like_ATP-bd"/>
</dbReference>
<name>A0A9D2ANC7_9FIRM</name>
<dbReference type="Proteomes" id="UP000824230">
    <property type="component" value="Unassembled WGS sequence"/>
</dbReference>
<keyword evidence="4 6" id="KW-0067">ATP-binding</keyword>
<dbReference type="InterPro" id="IPR003439">
    <property type="entry name" value="ABC_transporter-like_ATP-bd"/>
</dbReference>
<comment type="similarity">
    <text evidence="1">Belongs to the ABC transporter superfamily.</text>
</comment>
<dbReference type="SMART" id="SM00382">
    <property type="entry name" value="AAA"/>
    <property type="match status" value="1"/>
</dbReference>
<evidence type="ECO:0000256" key="3">
    <source>
        <dbReference type="ARBA" id="ARBA00022741"/>
    </source>
</evidence>
<dbReference type="EMBL" id="DXFG01000261">
    <property type="protein sequence ID" value="HIX38524.1"/>
    <property type="molecule type" value="Genomic_DNA"/>
</dbReference>
<protein>
    <submittedName>
        <fullName evidence="6">ABC transporter ATP-binding protein</fullName>
    </submittedName>
</protein>
<dbReference type="Gene3D" id="3.40.50.300">
    <property type="entry name" value="P-loop containing nucleotide triphosphate hydrolases"/>
    <property type="match status" value="1"/>
</dbReference>
<evidence type="ECO:0000313" key="7">
    <source>
        <dbReference type="Proteomes" id="UP000824230"/>
    </source>
</evidence>
<keyword evidence="3" id="KW-0547">Nucleotide-binding</keyword>
<dbReference type="FunFam" id="3.40.50.300:FF:000032">
    <property type="entry name" value="Export ABC transporter ATP-binding protein"/>
    <property type="match status" value="1"/>
</dbReference>
<dbReference type="SUPFAM" id="SSF52540">
    <property type="entry name" value="P-loop containing nucleoside triphosphate hydrolases"/>
    <property type="match status" value="1"/>
</dbReference>
<accession>A0A9D2ANC7</accession>
<reference evidence="6" key="1">
    <citation type="journal article" date="2021" name="PeerJ">
        <title>Extensive microbial diversity within the chicken gut microbiome revealed by metagenomics and culture.</title>
        <authorList>
            <person name="Gilroy R."/>
            <person name="Ravi A."/>
            <person name="Getino M."/>
            <person name="Pursley I."/>
            <person name="Horton D.L."/>
            <person name="Alikhan N.F."/>
            <person name="Baker D."/>
            <person name="Gharbi K."/>
            <person name="Hall N."/>
            <person name="Watson M."/>
            <person name="Adriaenssens E.M."/>
            <person name="Foster-Nyarko E."/>
            <person name="Jarju S."/>
            <person name="Secka A."/>
            <person name="Antonio M."/>
            <person name="Oren A."/>
            <person name="Chaudhuri R.R."/>
            <person name="La Ragione R."/>
            <person name="Hildebrand F."/>
            <person name="Pallen M.J."/>
        </authorList>
    </citation>
    <scope>NUCLEOTIDE SEQUENCE</scope>
    <source>
        <strain evidence="6">ChiHjej12B11-1927</strain>
    </source>
</reference>
<evidence type="ECO:0000256" key="4">
    <source>
        <dbReference type="ARBA" id="ARBA00022840"/>
    </source>
</evidence>
<dbReference type="PROSITE" id="PS50893">
    <property type="entry name" value="ABC_TRANSPORTER_2"/>
    <property type="match status" value="1"/>
</dbReference>
<dbReference type="InterPro" id="IPR017871">
    <property type="entry name" value="ABC_transporter-like_CS"/>
</dbReference>
<dbReference type="GO" id="GO:0016887">
    <property type="term" value="F:ATP hydrolysis activity"/>
    <property type="evidence" value="ECO:0007669"/>
    <property type="project" value="InterPro"/>
</dbReference>
<dbReference type="GO" id="GO:0022857">
    <property type="term" value="F:transmembrane transporter activity"/>
    <property type="evidence" value="ECO:0007669"/>
    <property type="project" value="UniProtKB-ARBA"/>
</dbReference>
<evidence type="ECO:0000256" key="2">
    <source>
        <dbReference type="ARBA" id="ARBA00022448"/>
    </source>
</evidence>
<dbReference type="InterPro" id="IPR003593">
    <property type="entry name" value="AAA+_ATPase"/>
</dbReference>
<dbReference type="GO" id="GO:0098796">
    <property type="term" value="C:membrane protein complex"/>
    <property type="evidence" value="ECO:0007669"/>
    <property type="project" value="UniProtKB-ARBA"/>
</dbReference>